<keyword evidence="4" id="KW-0862">Zinc</keyword>
<gene>
    <name evidence="9" type="ORF">B0681_05895</name>
</gene>
<dbReference type="InterPro" id="IPR000924">
    <property type="entry name" value="Glu/Gln-tRNA-synth"/>
</dbReference>
<evidence type="ECO:0000256" key="2">
    <source>
        <dbReference type="ARBA" id="ARBA00022723"/>
    </source>
</evidence>
<evidence type="ECO:0000256" key="7">
    <source>
        <dbReference type="RuleBase" id="RU363037"/>
    </source>
</evidence>
<comment type="similarity">
    <text evidence="7">Belongs to the class-I aminoacyl-tRNA synthetase family.</text>
</comment>
<comment type="caution">
    <text evidence="9">The sequence shown here is derived from an EMBL/GenBank/DDBJ whole genome shotgun (WGS) entry which is preliminary data.</text>
</comment>
<organism evidence="9 10">
    <name type="scientific">Moraxella porci DSM 25326</name>
    <dbReference type="NCBI Taxonomy" id="573983"/>
    <lineage>
        <taxon>Bacteria</taxon>
        <taxon>Pseudomonadati</taxon>
        <taxon>Pseudomonadota</taxon>
        <taxon>Gammaproteobacteria</taxon>
        <taxon>Moraxellales</taxon>
        <taxon>Moraxellaceae</taxon>
        <taxon>Moraxella</taxon>
    </lineage>
</organism>
<dbReference type="NCBIfam" id="NF004314">
    <property type="entry name" value="PRK05710.1-3"/>
    <property type="match status" value="1"/>
</dbReference>
<dbReference type="STRING" id="573983.B0681_05895"/>
<proteinExistence type="inferred from homology"/>
<evidence type="ECO:0000256" key="3">
    <source>
        <dbReference type="ARBA" id="ARBA00022741"/>
    </source>
</evidence>
<keyword evidence="1 7" id="KW-0436">Ligase</keyword>
<dbReference type="InterPro" id="IPR014729">
    <property type="entry name" value="Rossmann-like_a/b/a_fold"/>
</dbReference>
<dbReference type="GO" id="GO:0004818">
    <property type="term" value="F:glutamate-tRNA ligase activity"/>
    <property type="evidence" value="ECO:0007669"/>
    <property type="project" value="TreeGrafter"/>
</dbReference>
<accession>A0A1T0CRK7</accession>
<keyword evidence="10" id="KW-1185">Reference proteome</keyword>
<evidence type="ECO:0000256" key="5">
    <source>
        <dbReference type="ARBA" id="ARBA00022840"/>
    </source>
</evidence>
<dbReference type="GO" id="GO:0005524">
    <property type="term" value="F:ATP binding"/>
    <property type="evidence" value="ECO:0007669"/>
    <property type="project" value="UniProtKB-KW"/>
</dbReference>
<evidence type="ECO:0000313" key="10">
    <source>
        <dbReference type="Proteomes" id="UP000190683"/>
    </source>
</evidence>
<feature type="domain" description="Glutamyl/glutaminyl-tRNA synthetase class Ib catalytic" evidence="8">
    <location>
        <begin position="8"/>
        <end position="254"/>
    </location>
</feature>
<keyword evidence="6 7" id="KW-0030">Aminoacyl-tRNA synthetase</keyword>
<dbReference type="Pfam" id="PF00749">
    <property type="entry name" value="tRNA-synt_1c"/>
    <property type="match status" value="1"/>
</dbReference>
<dbReference type="PANTHER" id="PTHR43311:SF1">
    <property type="entry name" value="GLUTAMYL-Q TRNA(ASP) SYNTHETASE"/>
    <property type="match status" value="1"/>
</dbReference>
<dbReference type="RefSeq" id="WP_078317823.1">
    <property type="nucleotide sequence ID" value="NZ_MUYV01000006.1"/>
</dbReference>
<keyword evidence="5 7" id="KW-0067">ATP-binding</keyword>
<sequence length="307" mass="34500">MTAALIGRFAPSPTHHLHLGSLTTAVASFCHIKSLGGQWLLRIEDVDFERCKFEYADSILYDLDALGLHWDGEVVYQSDRAAIYEAVLHERLSQISYACHCSRKQLDAHRLSNPIPHGLNSPIIYPRLCLHKHHDWQHPDSKIRLQLPDVMTAFVDGIQGVIWDNPAKSLGDVVVKRQNQMFNYILACAIDDGLQGITHIMRGIDIMPMTVAQIDILKLCQLPVPSYFYHLPLLYGDNGQKLSKQNLAAPIDTTQPSALLYQALTLLGQDTTPEMLFATPSEILGHAITHWDHTPLMHQHKLPSNIS</sequence>
<dbReference type="PRINTS" id="PR00987">
    <property type="entry name" value="TRNASYNTHGLU"/>
</dbReference>
<dbReference type="GO" id="GO:0005829">
    <property type="term" value="C:cytosol"/>
    <property type="evidence" value="ECO:0007669"/>
    <property type="project" value="TreeGrafter"/>
</dbReference>
<evidence type="ECO:0000256" key="6">
    <source>
        <dbReference type="ARBA" id="ARBA00023146"/>
    </source>
</evidence>
<dbReference type="Proteomes" id="UP000190683">
    <property type="component" value="Unassembled WGS sequence"/>
</dbReference>
<dbReference type="Gene3D" id="3.40.50.620">
    <property type="entry name" value="HUPs"/>
    <property type="match status" value="1"/>
</dbReference>
<protein>
    <submittedName>
        <fullName evidence="9">tRNA glutamyl-Q(34) synthetase GluQRS</fullName>
    </submittedName>
</protein>
<dbReference type="AlphaFoldDB" id="A0A1T0CRK7"/>
<dbReference type="SUPFAM" id="SSF52374">
    <property type="entry name" value="Nucleotidylyl transferase"/>
    <property type="match status" value="1"/>
</dbReference>
<dbReference type="EMBL" id="MUYV01000006">
    <property type="protein sequence ID" value="OOS24986.1"/>
    <property type="molecule type" value="Genomic_DNA"/>
</dbReference>
<keyword evidence="3 7" id="KW-0547">Nucleotide-binding</keyword>
<evidence type="ECO:0000259" key="8">
    <source>
        <dbReference type="Pfam" id="PF00749"/>
    </source>
</evidence>
<dbReference type="InterPro" id="IPR049940">
    <property type="entry name" value="GluQ/Sye"/>
</dbReference>
<dbReference type="PANTHER" id="PTHR43311">
    <property type="entry name" value="GLUTAMATE--TRNA LIGASE"/>
    <property type="match status" value="1"/>
</dbReference>
<reference evidence="9 10" key="1">
    <citation type="submission" date="2017-02" db="EMBL/GenBank/DDBJ databases">
        <title>Draft genome sequence of Moraxella porci CCUG 54912T type strain.</title>
        <authorList>
            <person name="Salva-Serra F."/>
            <person name="Engstrom-Jakobsson H."/>
            <person name="Thorell K."/>
            <person name="Jaen-Luchoro D."/>
            <person name="Gonzales-Siles L."/>
            <person name="Karlsson R."/>
            <person name="Yazdan S."/>
            <person name="Boulund F."/>
            <person name="Johnning A."/>
            <person name="Engstrand L."/>
            <person name="Kristiansson E."/>
            <person name="Moore E."/>
        </authorList>
    </citation>
    <scope>NUCLEOTIDE SEQUENCE [LARGE SCALE GENOMIC DNA]</scope>
    <source>
        <strain evidence="9 10">CCUG 54912</strain>
    </source>
</reference>
<dbReference type="GO" id="GO:0006424">
    <property type="term" value="P:glutamyl-tRNA aminoacylation"/>
    <property type="evidence" value="ECO:0007669"/>
    <property type="project" value="TreeGrafter"/>
</dbReference>
<keyword evidence="7" id="KW-0648">Protein biosynthesis</keyword>
<dbReference type="InterPro" id="IPR020058">
    <property type="entry name" value="Glu/Gln-tRNA-synth_Ib_cat-dom"/>
</dbReference>
<evidence type="ECO:0000256" key="1">
    <source>
        <dbReference type="ARBA" id="ARBA00022598"/>
    </source>
</evidence>
<keyword evidence="2" id="KW-0479">Metal-binding</keyword>
<evidence type="ECO:0000256" key="4">
    <source>
        <dbReference type="ARBA" id="ARBA00022833"/>
    </source>
</evidence>
<name>A0A1T0CRK7_9GAMM</name>
<evidence type="ECO:0000313" key="9">
    <source>
        <dbReference type="EMBL" id="OOS24986.1"/>
    </source>
</evidence>